<proteinExistence type="predicted"/>
<dbReference type="InterPro" id="IPR000182">
    <property type="entry name" value="GNAT_dom"/>
</dbReference>
<dbReference type="Gene3D" id="3.40.630.30">
    <property type="match status" value="1"/>
</dbReference>
<accession>A0A2S5KV98</accession>
<dbReference type="GO" id="GO:0016747">
    <property type="term" value="F:acyltransferase activity, transferring groups other than amino-acyl groups"/>
    <property type="evidence" value="ECO:0007669"/>
    <property type="project" value="InterPro"/>
</dbReference>
<gene>
    <name evidence="2" type="ORF">C4K68_03655</name>
</gene>
<dbReference type="Pfam" id="PF13508">
    <property type="entry name" value="Acetyltransf_7"/>
    <property type="match status" value="1"/>
</dbReference>
<name>A0A2S5KV98_9PROT</name>
<dbReference type="PANTHER" id="PTHR43233:SF1">
    <property type="entry name" value="FAMILY N-ACETYLTRANSFERASE, PUTATIVE (AFU_ORTHOLOGUE AFUA_6G03350)-RELATED"/>
    <property type="match status" value="1"/>
</dbReference>
<feature type="domain" description="N-acetyltransferase" evidence="1">
    <location>
        <begin position="14"/>
        <end position="151"/>
    </location>
</feature>
<reference evidence="2 3" key="1">
    <citation type="submission" date="2018-02" db="EMBL/GenBank/DDBJ databases">
        <title>novel marine gammaproteobacteria from coastal saline agro ecosystem.</title>
        <authorList>
            <person name="Krishnan R."/>
            <person name="Ramesh Kumar N."/>
        </authorList>
    </citation>
    <scope>NUCLEOTIDE SEQUENCE [LARGE SCALE GENOMIC DNA]</scope>
    <source>
        <strain evidence="2 3">228</strain>
    </source>
</reference>
<comment type="caution">
    <text evidence="2">The sequence shown here is derived from an EMBL/GenBank/DDBJ whole genome shotgun (WGS) entry which is preliminary data.</text>
</comment>
<dbReference type="EMBL" id="PRLP01000012">
    <property type="protein sequence ID" value="PPC78615.1"/>
    <property type="molecule type" value="Genomic_DNA"/>
</dbReference>
<dbReference type="Proteomes" id="UP000238196">
    <property type="component" value="Unassembled WGS sequence"/>
</dbReference>
<evidence type="ECO:0000313" key="2">
    <source>
        <dbReference type="EMBL" id="PPC78615.1"/>
    </source>
</evidence>
<dbReference type="InterPro" id="IPR016181">
    <property type="entry name" value="Acyl_CoA_acyltransferase"/>
</dbReference>
<evidence type="ECO:0000259" key="1">
    <source>
        <dbReference type="PROSITE" id="PS51186"/>
    </source>
</evidence>
<dbReference type="PROSITE" id="PS51186">
    <property type="entry name" value="GNAT"/>
    <property type="match status" value="1"/>
</dbReference>
<sequence length="151" mass="17297">MSTSPASQHSEAVFSISTDRQQLDLDVIYRFLSEESAWARGIDRRRVERSLEHSLCFGGYLGNQQIAFARVISDFATFANLVDVFVLPEFRGRGYSKQLMAAVFEHDDLQQLRRFTLATSDAHGLYSQYGFTTPAKPQTLMERYDPLIYSR</sequence>
<protein>
    <submittedName>
        <fullName evidence="2">GNAT family N-acetyltransferase</fullName>
    </submittedName>
</protein>
<dbReference type="OrthoDB" id="3216107at2"/>
<dbReference type="AlphaFoldDB" id="A0A2S5KV98"/>
<dbReference type="InterPro" id="IPR053144">
    <property type="entry name" value="Acetyltransferase_Butenolide"/>
</dbReference>
<dbReference type="CDD" id="cd04301">
    <property type="entry name" value="NAT_SF"/>
    <property type="match status" value="1"/>
</dbReference>
<evidence type="ECO:0000313" key="3">
    <source>
        <dbReference type="Proteomes" id="UP000238196"/>
    </source>
</evidence>
<dbReference type="PANTHER" id="PTHR43233">
    <property type="entry name" value="FAMILY N-ACETYLTRANSFERASE, PUTATIVE (AFU_ORTHOLOGUE AFUA_6G03350)-RELATED"/>
    <property type="match status" value="1"/>
</dbReference>
<dbReference type="SUPFAM" id="SSF55729">
    <property type="entry name" value="Acyl-CoA N-acyltransferases (Nat)"/>
    <property type="match status" value="1"/>
</dbReference>
<organism evidence="2 3">
    <name type="scientific">Proteobacteria bacterium 228</name>
    <dbReference type="NCBI Taxonomy" id="2083153"/>
    <lineage>
        <taxon>Bacteria</taxon>
        <taxon>Pseudomonadati</taxon>
        <taxon>Pseudomonadota</taxon>
    </lineage>
</organism>